<reference evidence="1 2" key="1">
    <citation type="submission" date="2024-11" db="EMBL/GenBank/DDBJ databases">
        <title>A near-complete genome assembly of Cinchona calisaya.</title>
        <authorList>
            <person name="Lian D.C."/>
            <person name="Zhao X.W."/>
            <person name="Wei L."/>
        </authorList>
    </citation>
    <scope>NUCLEOTIDE SEQUENCE [LARGE SCALE GENOMIC DNA]</scope>
    <source>
        <tissue evidence="1">Nenye</tissue>
    </source>
</reference>
<sequence>MTGSEAAAIRFVLRVLGDPPITGVKISLQFSPPTVKTRIQSARKDDVFESHLEGNIQEEHVHPNDGVELAESAVAISHRGTAIKVPILKKGVDPPVLFQFSAYCFVCYAIVALSFQLRMWGKDSWNEMTLRDARMKPAATEINRARPFLCCAFYMRPSLNQSLSPIWFPETAGILLPHDVVKVNSNGAVFRDQQAVGIGVIARDHAGRFLLGLLKRFEGIRCPTTAQIFAARGAIIFSKMFTACAMVEGDASRIIKLTIEDMRAALRTIVNDHHLLK</sequence>
<dbReference type="AlphaFoldDB" id="A0ABD2YB75"/>
<dbReference type="EMBL" id="JBJUIK010000014">
    <property type="protein sequence ID" value="KAL3504440.1"/>
    <property type="molecule type" value="Genomic_DNA"/>
</dbReference>
<keyword evidence="2" id="KW-1185">Reference proteome</keyword>
<evidence type="ECO:0008006" key="3">
    <source>
        <dbReference type="Google" id="ProtNLM"/>
    </source>
</evidence>
<proteinExistence type="predicted"/>
<evidence type="ECO:0000313" key="2">
    <source>
        <dbReference type="Proteomes" id="UP001630127"/>
    </source>
</evidence>
<gene>
    <name evidence="1" type="ORF">ACH5RR_034281</name>
</gene>
<organism evidence="1 2">
    <name type="scientific">Cinchona calisaya</name>
    <dbReference type="NCBI Taxonomy" id="153742"/>
    <lineage>
        <taxon>Eukaryota</taxon>
        <taxon>Viridiplantae</taxon>
        <taxon>Streptophyta</taxon>
        <taxon>Embryophyta</taxon>
        <taxon>Tracheophyta</taxon>
        <taxon>Spermatophyta</taxon>
        <taxon>Magnoliopsida</taxon>
        <taxon>eudicotyledons</taxon>
        <taxon>Gunneridae</taxon>
        <taxon>Pentapetalae</taxon>
        <taxon>asterids</taxon>
        <taxon>lamiids</taxon>
        <taxon>Gentianales</taxon>
        <taxon>Rubiaceae</taxon>
        <taxon>Cinchonoideae</taxon>
        <taxon>Cinchoneae</taxon>
        <taxon>Cinchona</taxon>
    </lineage>
</organism>
<evidence type="ECO:0000313" key="1">
    <source>
        <dbReference type="EMBL" id="KAL3504440.1"/>
    </source>
</evidence>
<name>A0ABD2YB75_9GENT</name>
<protein>
    <recommendedName>
        <fullName evidence="3">RNase H type-1 domain-containing protein</fullName>
    </recommendedName>
</protein>
<accession>A0ABD2YB75</accession>
<dbReference type="Proteomes" id="UP001630127">
    <property type="component" value="Unassembled WGS sequence"/>
</dbReference>
<comment type="caution">
    <text evidence="1">The sequence shown here is derived from an EMBL/GenBank/DDBJ whole genome shotgun (WGS) entry which is preliminary data.</text>
</comment>